<feature type="region of interest" description="Disordered" evidence="2">
    <location>
        <begin position="1"/>
        <end position="21"/>
    </location>
</feature>
<dbReference type="AlphaFoldDB" id="A0A329QKS4"/>
<organism evidence="4 5">
    <name type="scientific">Phytoactinopolyspora halophila</name>
    <dbReference type="NCBI Taxonomy" id="1981511"/>
    <lineage>
        <taxon>Bacteria</taxon>
        <taxon>Bacillati</taxon>
        <taxon>Actinomycetota</taxon>
        <taxon>Actinomycetes</taxon>
        <taxon>Jiangellales</taxon>
        <taxon>Jiangellaceae</taxon>
        <taxon>Phytoactinopolyspora</taxon>
    </lineage>
</organism>
<keyword evidence="3" id="KW-1133">Transmembrane helix</keyword>
<name>A0A329QKS4_9ACTN</name>
<feature type="compositionally biased region" description="Polar residues" evidence="2">
    <location>
        <begin position="1"/>
        <end position="11"/>
    </location>
</feature>
<proteinExistence type="predicted"/>
<keyword evidence="1" id="KW-0175">Coiled coil</keyword>
<gene>
    <name evidence="4" type="ORF">DPM12_17390</name>
</gene>
<dbReference type="RefSeq" id="WP_112259626.1">
    <property type="nucleotide sequence ID" value="NZ_QMIG01000022.1"/>
</dbReference>
<evidence type="ECO:0000313" key="4">
    <source>
        <dbReference type="EMBL" id="RAW11118.1"/>
    </source>
</evidence>
<dbReference type="EMBL" id="QMIG01000022">
    <property type="protein sequence ID" value="RAW11118.1"/>
    <property type="molecule type" value="Genomic_DNA"/>
</dbReference>
<accession>A0A329QKS4</accession>
<feature type="transmembrane region" description="Helical" evidence="3">
    <location>
        <begin position="30"/>
        <end position="50"/>
    </location>
</feature>
<protein>
    <submittedName>
        <fullName evidence="4">Uncharacterized protein</fullName>
    </submittedName>
</protein>
<evidence type="ECO:0000256" key="3">
    <source>
        <dbReference type="SAM" id="Phobius"/>
    </source>
</evidence>
<keyword evidence="3" id="KW-0812">Transmembrane</keyword>
<sequence>MGSASGVSATPTRKRRREGQPWYSRAGVPLAAALAATAGLVSLVIGVVMLSGHSGTRDDVSAIDAEAADVEERTADLRNEAAELRGRITTLPDVMTELDRGTADFLAAVESQAQLWNSLGDCLTSAPDVVPDPELAACFEEHLDAFEAGTRAETGAVERLRDGLDQAEEAVEVADDARGQ</sequence>
<comment type="caution">
    <text evidence="4">The sequence shown here is derived from an EMBL/GenBank/DDBJ whole genome shotgun (WGS) entry which is preliminary data.</text>
</comment>
<keyword evidence="5" id="KW-1185">Reference proteome</keyword>
<evidence type="ECO:0000256" key="2">
    <source>
        <dbReference type="SAM" id="MobiDB-lite"/>
    </source>
</evidence>
<feature type="coiled-coil region" evidence="1">
    <location>
        <begin position="60"/>
        <end position="87"/>
    </location>
</feature>
<reference evidence="4 5" key="1">
    <citation type="submission" date="2018-06" db="EMBL/GenBank/DDBJ databases">
        <title>Phytoactinopolyspora halophila sp. nov., a novel halophilic actinomycete isolated from a saline soil in China.</title>
        <authorList>
            <person name="Tang S.-K."/>
        </authorList>
    </citation>
    <scope>NUCLEOTIDE SEQUENCE [LARGE SCALE GENOMIC DNA]</scope>
    <source>
        <strain evidence="4 5">YIM 96934</strain>
    </source>
</reference>
<keyword evidence="3" id="KW-0472">Membrane</keyword>
<evidence type="ECO:0000313" key="5">
    <source>
        <dbReference type="Proteomes" id="UP000250462"/>
    </source>
</evidence>
<dbReference type="Proteomes" id="UP000250462">
    <property type="component" value="Unassembled WGS sequence"/>
</dbReference>
<evidence type="ECO:0000256" key="1">
    <source>
        <dbReference type="SAM" id="Coils"/>
    </source>
</evidence>